<gene>
    <name evidence="2" type="ORF">IAD41_04870</name>
</gene>
<accession>A0A9D1FWX1</accession>
<dbReference type="Gene3D" id="3.30.700.10">
    <property type="entry name" value="Glycoprotein, Type 4 Pilin"/>
    <property type="match status" value="1"/>
</dbReference>
<keyword evidence="1" id="KW-0472">Membrane</keyword>
<proteinExistence type="predicted"/>
<dbReference type="InterPro" id="IPR012902">
    <property type="entry name" value="N_methyl_site"/>
</dbReference>
<comment type="caution">
    <text evidence="2">The sequence shown here is derived from an EMBL/GenBank/DDBJ whole genome shotgun (WGS) entry which is preliminary data.</text>
</comment>
<keyword evidence="1" id="KW-1133">Transmembrane helix</keyword>
<dbReference type="EMBL" id="DVJO01000104">
    <property type="protein sequence ID" value="HIS82921.1"/>
    <property type="molecule type" value="Genomic_DNA"/>
</dbReference>
<evidence type="ECO:0000313" key="2">
    <source>
        <dbReference type="EMBL" id="HIS82921.1"/>
    </source>
</evidence>
<name>A0A9D1FWX1_9BACT</name>
<protein>
    <submittedName>
        <fullName evidence="2">Type II secretion system protein</fullName>
    </submittedName>
</protein>
<organism evidence="2 3">
    <name type="scientific">Candidatus Scatenecus faecavium</name>
    <dbReference type="NCBI Taxonomy" id="2840915"/>
    <lineage>
        <taxon>Bacteria</taxon>
        <taxon>Candidatus Scatenecus</taxon>
    </lineage>
</organism>
<dbReference type="Pfam" id="PF07963">
    <property type="entry name" value="N_methyl"/>
    <property type="match status" value="1"/>
</dbReference>
<dbReference type="Proteomes" id="UP000824139">
    <property type="component" value="Unassembled WGS sequence"/>
</dbReference>
<evidence type="ECO:0000313" key="3">
    <source>
        <dbReference type="Proteomes" id="UP000824139"/>
    </source>
</evidence>
<reference evidence="2" key="2">
    <citation type="journal article" date="2021" name="PeerJ">
        <title>Extensive microbial diversity within the chicken gut microbiome revealed by metagenomics and culture.</title>
        <authorList>
            <person name="Gilroy R."/>
            <person name="Ravi A."/>
            <person name="Getino M."/>
            <person name="Pursley I."/>
            <person name="Horton D.L."/>
            <person name="Alikhan N.F."/>
            <person name="Baker D."/>
            <person name="Gharbi K."/>
            <person name="Hall N."/>
            <person name="Watson M."/>
            <person name="Adriaenssens E.M."/>
            <person name="Foster-Nyarko E."/>
            <person name="Jarju S."/>
            <person name="Secka A."/>
            <person name="Antonio M."/>
            <person name="Oren A."/>
            <person name="Chaudhuri R.R."/>
            <person name="La Ragione R."/>
            <person name="Hildebrand F."/>
            <person name="Pallen M.J."/>
        </authorList>
    </citation>
    <scope>NUCLEOTIDE SEQUENCE</scope>
    <source>
        <strain evidence="2">CHK152-2994</strain>
    </source>
</reference>
<dbReference type="InterPro" id="IPR045584">
    <property type="entry name" value="Pilin-like"/>
</dbReference>
<feature type="transmembrane region" description="Helical" evidence="1">
    <location>
        <begin position="12"/>
        <end position="32"/>
    </location>
</feature>
<dbReference type="SUPFAM" id="SSF54523">
    <property type="entry name" value="Pili subunits"/>
    <property type="match status" value="1"/>
</dbReference>
<keyword evidence="1" id="KW-0812">Transmembrane</keyword>
<evidence type="ECO:0000256" key="1">
    <source>
        <dbReference type="SAM" id="Phobius"/>
    </source>
</evidence>
<dbReference type="AlphaFoldDB" id="A0A9D1FWX1"/>
<sequence length="241" mass="27711">MKNISAFTLSEVLITLGVIGIVAAMTLPSLIGRWQEKVTVAKLEHAYSLLSQAYVKAIGEDGDARYLNCSSADCFMKKLAKNLSVLSLNYEDTPEFSALNGDKSYNSSVKRMYRMVLENGYIIYYREGFSQTCTMTYSTWDVDELYKTICMSLKVDINGDAKPNTFGRDIFSFYLVRDRIIPYGGVKEPYYKFNWLCNKSRPDYWDGGYNGEFCTAWVLYNKNMDYLYCNDLNWKGKTKCK</sequence>
<reference evidence="2" key="1">
    <citation type="submission" date="2020-10" db="EMBL/GenBank/DDBJ databases">
        <authorList>
            <person name="Gilroy R."/>
        </authorList>
    </citation>
    <scope>NUCLEOTIDE SEQUENCE</scope>
    <source>
        <strain evidence="2">CHK152-2994</strain>
    </source>
</reference>